<feature type="repeat" description="PPR" evidence="2">
    <location>
        <begin position="527"/>
        <end position="561"/>
    </location>
</feature>
<dbReference type="AlphaFoldDB" id="A0AAQ3QJ49"/>
<accession>A0AAQ3QJ49</accession>
<feature type="repeat" description="PPR" evidence="2">
    <location>
        <begin position="123"/>
        <end position="157"/>
    </location>
</feature>
<organism evidence="4 5">
    <name type="scientific">Canna indica</name>
    <name type="common">Indian-shot</name>
    <dbReference type="NCBI Taxonomy" id="4628"/>
    <lineage>
        <taxon>Eukaryota</taxon>
        <taxon>Viridiplantae</taxon>
        <taxon>Streptophyta</taxon>
        <taxon>Embryophyta</taxon>
        <taxon>Tracheophyta</taxon>
        <taxon>Spermatophyta</taxon>
        <taxon>Magnoliopsida</taxon>
        <taxon>Liliopsida</taxon>
        <taxon>Zingiberales</taxon>
        <taxon>Cannaceae</taxon>
        <taxon>Canna</taxon>
    </lineage>
</organism>
<protein>
    <submittedName>
        <fullName evidence="4">Pentatricopeptide repeat-containing protein</fullName>
    </submittedName>
</protein>
<dbReference type="FunFam" id="1.25.40.10:FF:000381">
    <property type="entry name" value="Pentatricopeptide repeat-containing protein"/>
    <property type="match status" value="1"/>
</dbReference>
<sequence length="820" mass="91210">MDWQFSSLLRTATPPPSPPRYLSIHPHWKPHKAIPPSSISSHAPRTGGGAGVHHDYSLSSYSRMLQVCTSRGSLAHGKAVHGRLLRVGIDPDSHLWDCLLNMYCKCGSLEGARLLFDQMPHRDVVAWTSLMTAYASTDYGEEAVRLFCEMMANGVWPNGYALASGLKACSINRDLNFAQQLHGGVLKMQFLSDSFVASSLIDLYAKCGEMELAEKVFLHLPEKNVSSWNTLLGGYAFWGKHMKVFRLFQQLMNSGMMVNEFTLSTIIKCCAGTDDERHGLSVHCLVIKFGLEQDVFLSSSLVDMYAKCGLAEEAYKVFMRIVDPDVVVWSAMISCFSWQGLNTEAVKLFRSMGRMGIRANHYTLASVAGAALELGDQALCGSLHAYCLKNGFETRKEVSNAILNMYMKNGATIDGLVVFDAMVDRDIISWNTLLSGFHSGIFCDKGLTIFKDMLTENIMPNNYTYISILRSCTSLNDASYGSQVHAHILKNNLAADFFLGRALVDMYASSGHLENACLVFNRLSVRDVFSWTVIITGYTNTNQGEKSIDCFRQMQQEGSYPNEFTVSSCLGACSDLAALYSGRQFHACAIKSGLTGPYISCNLVNMYAKCGCLMDAEAAFVDSSSRDEVLWNTLICNYSQHGCVGKVIESFQQMIEEGKRPDEVTFIGILSACSHAGLLNEGMKFFNHMYHVYEITPTIEHHRCMVDILGKAARLDEVEKIINDMGLSSDVSIWQTALGACRMHGNVEFAERAATNLFKLDPNMDSSYILMSNIYAASRRWADVNRIRRVMATRGIKKEPGCSWIEINGQFHVFMAEDII</sequence>
<feature type="repeat" description="PPR" evidence="2">
    <location>
        <begin position="92"/>
        <end position="122"/>
    </location>
</feature>
<dbReference type="PANTHER" id="PTHR47926:SF344">
    <property type="entry name" value="OS07G0636900 PROTEIN"/>
    <property type="match status" value="1"/>
</dbReference>
<evidence type="ECO:0000256" key="2">
    <source>
        <dbReference type="PROSITE-ProRule" id="PRU00708"/>
    </source>
</evidence>
<dbReference type="PROSITE" id="PS51375">
    <property type="entry name" value="PPR"/>
    <property type="match status" value="7"/>
</dbReference>
<evidence type="ECO:0000313" key="4">
    <source>
        <dbReference type="EMBL" id="WOL14601.1"/>
    </source>
</evidence>
<dbReference type="EMBL" id="CP136896">
    <property type="protein sequence ID" value="WOL14601.1"/>
    <property type="molecule type" value="Genomic_DNA"/>
</dbReference>
<dbReference type="GO" id="GO:0009451">
    <property type="term" value="P:RNA modification"/>
    <property type="evidence" value="ECO:0007669"/>
    <property type="project" value="InterPro"/>
</dbReference>
<dbReference type="Gene3D" id="1.25.40.10">
    <property type="entry name" value="Tetratricopeptide repeat domain"/>
    <property type="match status" value="6"/>
</dbReference>
<dbReference type="NCBIfam" id="TIGR00756">
    <property type="entry name" value="PPR"/>
    <property type="match status" value="4"/>
</dbReference>
<feature type="compositionally biased region" description="Polar residues" evidence="3">
    <location>
        <begin position="1"/>
        <end position="10"/>
    </location>
</feature>
<dbReference type="FunFam" id="1.25.40.10:FF:000090">
    <property type="entry name" value="Pentatricopeptide repeat-containing protein, chloroplastic"/>
    <property type="match status" value="1"/>
</dbReference>
<dbReference type="Pfam" id="PF13041">
    <property type="entry name" value="PPR_2"/>
    <property type="match status" value="5"/>
</dbReference>
<dbReference type="InterPro" id="IPR002885">
    <property type="entry name" value="PPR_rpt"/>
</dbReference>
<feature type="repeat" description="PPR" evidence="2">
    <location>
        <begin position="627"/>
        <end position="661"/>
    </location>
</feature>
<feature type="repeat" description="PPR" evidence="2">
    <location>
        <begin position="325"/>
        <end position="359"/>
    </location>
</feature>
<gene>
    <name evidence="4" type="ORF">Cni_G23381</name>
</gene>
<feature type="repeat" description="PPR" evidence="2">
    <location>
        <begin position="224"/>
        <end position="258"/>
    </location>
</feature>
<dbReference type="GO" id="GO:0003729">
    <property type="term" value="F:mRNA binding"/>
    <property type="evidence" value="ECO:0007669"/>
    <property type="project" value="UniProtKB-ARBA"/>
</dbReference>
<dbReference type="Pfam" id="PF01535">
    <property type="entry name" value="PPR"/>
    <property type="match status" value="3"/>
</dbReference>
<evidence type="ECO:0000256" key="1">
    <source>
        <dbReference type="ARBA" id="ARBA00022737"/>
    </source>
</evidence>
<dbReference type="PANTHER" id="PTHR47926">
    <property type="entry name" value="PENTATRICOPEPTIDE REPEAT-CONTAINING PROTEIN"/>
    <property type="match status" value="1"/>
</dbReference>
<dbReference type="InterPro" id="IPR046960">
    <property type="entry name" value="PPR_At4g14850-like_plant"/>
</dbReference>
<name>A0AAQ3QJ49_9LILI</name>
<dbReference type="Proteomes" id="UP001327560">
    <property type="component" value="Chromosome 7"/>
</dbReference>
<feature type="region of interest" description="Disordered" evidence="3">
    <location>
        <begin position="1"/>
        <end position="21"/>
    </location>
</feature>
<keyword evidence="1" id="KW-0677">Repeat</keyword>
<dbReference type="FunFam" id="1.25.40.10:FF:000073">
    <property type="entry name" value="Pentatricopeptide repeat-containing protein chloroplastic"/>
    <property type="match status" value="2"/>
</dbReference>
<dbReference type="InterPro" id="IPR011990">
    <property type="entry name" value="TPR-like_helical_dom_sf"/>
</dbReference>
<dbReference type="Pfam" id="PF20431">
    <property type="entry name" value="E_motif"/>
    <property type="match status" value="1"/>
</dbReference>
<dbReference type="InterPro" id="IPR046848">
    <property type="entry name" value="E_motif"/>
</dbReference>
<evidence type="ECO:0000313" key="5">
    <source>
        <dbReference type="Proteomes" id="UP001327560"/>
    </source>
</evidence>
<evidence type="ECO:0000256" key="3">
    <source>
        <dbReference type="SAM" id="MobiDB-lite"/>
    </source>
</evidence>
<feature type="repeat" description="PPR" evidence="2">
    <location>
        <begin position="426"/>
        <end position="460"/>
    </location>
</feature>
<keyword evidence="5" id="KW-1185">Reference proteome</keyword>
<dbReference type="FunFam" id="1.25.40.10:FF:000344">
    <property type="entry name" value="Pentatricopeptide repeat-containing protein"/>
    <property type="match status" value="1"/>
</dbReference>
<reference evidence="4 5" key="1">
    <citation type="submission" date="2023-10" db="EMBL/GenBank/DDBJ databases">
        <title>Chromosome-scale genome assembly provides insights into flower coloration mechanisms of Canna indica.</title>
        <authorList>
            <person name="Li C."/>
        </authorList>
    </citation>
    <scope>NUCLEOTIDE SEQUENCE [LARGE SCALE GENOMIC DNA]</scope>
    <source>
        <tissue evidence="4">Flower</tissue>
    </source>
</reference>
<proteinExistence type="predicted"/>